<dbReference type="GO" id="GO:0004553">
    <property type="term" value="F:hydrolase activity, hydrolyzing O-glycosyl compounds"/>
    <property type="evidence" value="ECO:0007669"/>
    <property type="project" value="InterPro"/>
</dbReference>
<dbReference type="InterPro" id="IPR048395">
    <property type="entry name" value="Glyco_hydro_31_C"/>
</dbReference>
<feature type="signal peptide" evidence="3">
    <location>
        <begin position="1"/>
        <end position="22"/>
    </location>
</feature>
<dbReference type="PANTHER" id="PTHR43863">
    <property type="entry name" value="HYDROLASE, PUTATIVE (AFU_ORTHOLOGUE AFUA_1G03140)-RELATED"/>
    <property type="match status" value="1"/>
</dbReference>
<evidence type="ECO:0008006" key="8">
    <source>
        <dbReference type="Google" id="ProtNLM"/>
    </source>
</evidence>
<evidence type="ECO:0000313" key="6">
    <source>
        <dbReference type="EMBL" id="KAL1526761.1"/>
    </source>
</evidence>
<dbReference type="Gene3D" id="2.60.40.1180">
    <property type="entry name" value="Golgi alpha-mannosidase II"/>
    <property type="match status" value="1"/>
</dbReference>
<dbReference type="InterPro" id="IPR000322">
    <property type="entry name" value="Glyco_hydro_31_TIM"/>
</dbReference>
<feature type="domain" description="Glycosyl hydrolase family 31 C-terminal" evidence="5">
    <location>
        <begin position="607"/>
        <end position="691"/>
    </location>
</feature>
<dbReference type="EMBL" id="JBGBPQ010000003">
    <property type="protein sequence ID" value="KAL1526761.1"/>
    <property type="molecule type" value="Genomic_DNA"/>
</dbReference>
<dbReference type="AlphaFoldDB" id="A0AB34JXT5"/>
<dbReference type="Pfam" id="PF01055">
    <property type="entry name" value="Glyco_hydro_31_2nd"/>
    <property type="match status" value="1"/>
</dbReference>
<dbReference type="InterPro" id="IPR013780">
    <property type="entry name" value="Glyco_hydro_b"/>
</dbReference>
<dbReference type="CDD" id="cd14752">
    <property type="entry name" value="GH31_N"/>
    <property type="match status" value="1"/>
</dbReference>
<dbReference type="Proteomes" id="UP001515480">
    <property type="component" value="Unassembled WGS sequence"/>
</dbReference>
<evidence type="ECO:0000256" key="1">
    <source>
        <dbReference type="ARBA" id="ARBA00007806"/>
    </source>
</evidence>
<dbReference type="SUPFAM" id="SSF51445">
    <property type="entry name" value="(Trans)glycosidases"/>
    <property type="match status" value="1"/>
</dbReference>
<dbReference type="InterPro" id="IPR011013">
    <property type="entry name" value="Gal_mutarotase_sf_dom"/>
</dbReference>
<dbReference type="Pfam" id="PF21365">
    <property type="entry name" value="Glyco_hydro_31_3rd"/>
    <property type="match status" value="1"/>
</dbReference>
<proteinExistence type="inferred from homology"/>
<keyword evidence="3" id="KW-0732">Signal</keyword>
<keyword evidence="7" id="KW-1185">Reference proteome</keyword>
<evidence type="ECO:0000256" key="2">
    <source>
        <dbReference type="RuleBase" id="RU361185"/>
    </source>
</evidence>
<dbReference type="Gene3D" id="3.20.20.80">
    <property type="entry name" value="Glycosidases"/>
    <property type="match status" value="1"/>
</dbReference>
<dbReference type="SUPFAM" id="SSF51011">
    <property type="entry name" value="Glycosyl hydrolase domain"/>
    <property type="match status" value="1"/>
</dbReference>
<comment type="caution">
    <text evidence="6">The sequence shown here is derived from an EMBL/GenBank/DDBJ whole genome shotgun (WGS) entry which is preliminary data.</text>
</comment>
<dbReference type="GO" id="GO:0030246">
    <property type="term" value="F:carbohydrate binding"/>
    <property type="evidence" value="ECO:0007669"/>
    <property type="project" value="InterPro"/>
</dbReference>
<dbReference type="InterPro" id="IPR051816">
    <property type="entry name" value="Glycosyl_Hydrolase_31"/>
</dbReference>
<sequence>MMAVSLTLVPLLGAIGVTLSEGLEEAYVIHVIPWCDNSLRIKVAPRSLPPSVAASQQALASKLRDESLDELPGALIKTECAIGEQVTLGASGYDHGNLRIRQEGPGFQLSAIDSGKIYFTAAPTLTLPSPTAAYLNASLVVRPGDPSERIYGLGQGNWTKDGGCPVGHQYIVPLERNGQVIDLRQRKFHVSIPYAYSTAGYGLLYHQFGYGQVKVGAFGVGGMNWSSDAVLGLDLWVGGLPATEAVPGASASSIYSQYASATGHAPALREDAMRFWQSRNRYKSSAIALSVATRYQTLQLPVGVLVIDYKNQVHDGDFAPDPKCYPSVKNLSDGVRRLINATTVFSFWPEALSGSAEYSRLLREGCLINSDLGGRAIDPTPKACRDLIWDEFLFPRYYSQGVPAYWLDETDGEGTAGGDGEHGYDTSFGPAAFGSNLWVNQWIRTFSEPVAKLGELPLVLVRGVWAGGQRHGVVLWSSDIWSSFEELAAQVPQGVHASLSGIPYWTTDVGGYGCGFSQPNDSPYMQELIVRWYQFGLFCPVFRTHGCRNAASEPDVGDCKPAQGSCGYNEVWSYGNQTQVLLEKYVRIRATMVPYLKELSANVTARGVPTMRPLWWEFPSDGSTIGISDQYMLGPKLLIAPVTVQGATRRKVYFPAGAQWLNFWNTSSPPLEGGITRIVDAPLEIIPAYYRV</sequence>
<keyword evidence="2" id="KW-0378">Hydrolase</keyword>
<evidence type="ECO:0000313" key="7">
    <source>
        <dbReference type="Proteomes" id="UP001515480"/>
    </source>
</evidence>
<name>A0AB34JXT5_PRYPA</name>
<dbReference type="InterPro" id="IPR017853">
    <property type="entry name" value="GH"/>
</dbReference>
<evidence type="ECO:0000259" key="4">
    <source>
        <dbReference type="Pfam" id="PF01055"/>
    </source>
</evidence>
<gene>
    <name evidence="6" type="ORF">AB1Y20_015457</name>
</gene>
<evidence type="ECO:0000259" key="5">
    <source>
        <dbReference type="Pfam" id="PF21365"/>
    </source>
</evidence>
<accession>A0AB34JXT5</accession>
<evidence type="ECO:0000256" key="3">
    <source>
        <dbReference type="SAM" id="SignalP"/>
    </source>
</evidence>
<dbReference type="SUPFAM" id="SSF74650">
    <property type="entry name" value="Galactose mutarotase-like"/>
    <property type="match status" value="1"/>
</dbReference>
<feature type="domain" description="Glycoside hydrolase family 31 TIM barrel" evidence="4">
    <location>
        <begin position="272"/>
        <end position="596"/>
    </location>
</feature>
<keyword evidence="2" id="KW-0326">Glycosidase</keyword>
<reference evidence="6 7" key="1">
    <citation type="journal article" date="2024" name="Science">
        <title>Giant polyketide synthase enzymes in the biosynthesis of giant marine polyether toxins.</title>
        <authorList>
            <person name="Fallon T.R."/>
            <person name="Shende V.V."/>
            <person name="Wierzbicki I.H."/>
            <person name="Pendleton A.L."/>
            <person name="Watervoot N.F."/>
            <person name="Auber R.P."/>
            <person name="Gonzalez D.J."/>
            <person name="Wisecaver J.H."/>
            <person name="Moore B.S."/>
        </authorList>
    </citation>
    <scope>NUCLEOTIDE SEQUENCE [LARGE SCALE GENOMIC DNA]</scope>
    <source>
        <strain evidence="6 7">12B1</strain>
    </source>
</reference>
<dbReference type="GO" id="GO:0005975">
    <property type="term" value="P:carbohydrate metabolic process"/>
    <property type="evidence" value="ECO:0007669"/>
    <property type="project" value="InterPro"/>
</dbReference>
<dbReference type="Gene3D" id="2.60.40.1760">
    <property type="entry name" value="glycosyl hydrolase (family 31)"/>
    <property type="match status" value="1"/>
</dbReference>
<feature type="chain" id="PRO_5044255942" description="Glycoside hydrolase family 31 protein" evidence="3">
    <location>
        <begin position="23"/>
        <end position="692"/>
    </location>
</feature>
<organism evidence="6 7">
    <name type="scientific">Prymnesium parvum</name>
    <name type="common">Toxic golden alga</name>
    <dbReference type="NCBI Taxonomy" id="97485"/>
    <lineage>
        <taxon>Eukaryota</taxon>
        <taxon>Haptista</taxon>
        <taxon>Haptophyta</taxon>
        <taxon>Prymnesiophyceae</taxon>
        <taxon>Prymnesiales</taxon>
        <taxon>Prymnesiaceae</taxon>
        <taxon>Prymnesium</taxon>
    </lineage>
</organism>
<comment type="similarity">
    <text evidence="1 2">Belongs to the glycosyl hydrolase 31 family.</text>
</comment>
<dbReference type="PANTHER" id="PTHR43863:SF2">
    <property type="entry name" value="MALTASE-GLUCOAMYLASE"/>
    <property type="match status" value="1"/>
</dbReference>
<protein>
    <recommendedName>
        <fullName evidence="8">Glycoside hydrolase family 31 protein</fullName>
    </recommendedName>
</protein>